<evidence type="ECO:0000313" key="3">
    <source>
        <dbReference type="Proteomes" id="UP000066480"/>
    </source>
</evidence>
<dbReference type="Pfam" id="PF13302">
    <property type="entry name" value="Acetyltransf_3"/>
    <property type="match status" value="1"/>
</dbReference>
<dbReference type="AlphaFoldDB" id="A0A0K1JP60"/>
<dbReference type="InterPro" id="IPR016181">
    <property type="entry name" value="Acyl_CoA_acyltransferase"/>
</dbReference>
<evidence type="ECO:0000259" key="1">
    <source>
        <dbReference type="Pfam" id="PF13302"/>
    </source>
</evidence>
<gene>
    <name evidence="2" type="ORF">VV02_00635</name>
</gene>
<dbReference type="PANTHER" id="PTHR43610">
    <property type="entry name" value="BLL6696 PROTEIN"/>
    <property type="match status" value="1"/>
</dbReference>
<dbReference type="STRING" id="571913.VV02_00635"/>
<sequence length="209" mass="22783">MTWPPAAGTELEGEFVRLRQISPEADSSALFAALDADAVWSVFGAPRPPTPEALAGGLGYLGGLPGRFQWLVIARETTEVATAGEVLGMSSYYDVSEGDARLEIGATAYNPSVWSTHVNPETKLLLLRYAFAELGCGRVQFRTDVRNTRSQSAIARLGAAYEGTLRRYDRRPDGTVRDTVLFSITAQDWPAVERGLIERVGHATRSHDI</sequence>
<dbReference type="InterPro" id="IPR000182">
    <property type="entry name" value="GNAT_dom"/>
</dbReference>
<evidence type="ECO:0000313" key="2">
    <source>
        <dbReference type="EMBL" id="AKU18507.1"/>
    </source>
</evidence>
<dbReference type="SUPFAM" id="SSF55729">
    <property type="entry name" value="Acyl-CoA N-acyltransferases (Nat)"/>
    <property type="match status" value="1"/>
</dbReference>
<dbReference type="Proteomes" id="UP000066480">
    <property type="component" value="Chromosome"/>
</dbReference>
<protein>
    <recommendedName>
        <fullName evidence="1">N-acetyltransferase domain-containing protein</fullName>
    </recommendedName>
</protein>
<dbReference type="OrthoDB" id="9795199at2"/>
<dbReference type="GO" id="GO:0016747">
    <property type="term" value="F:acyltransferase activity, transferring groups other than amino-acyl groups"/>
    <property type="evidence" value="ECO:0007669"/>
    <property type="project" value="InterPro"/>
</dbReference>
<dbReference type="PANTHER" id="PTHR43610:SF1">
    <property type="entry name" value="N-ACETYLTRANSFERASE DOMAIN-CONTAINING PROTEIN"/>
    <property type="match status" value="1"/>
</dbReference>
<keyword evidence="3" id="KW-1185">Reference proteome</keyword>
<name>A0A0K1JP60_9MICO</name>
<proteinExistence type="predicted"/>
<organism evidence="2 3">
    <name type="scientific">Luteipulveratus mongoliensis</name>
    <dbReference type="NCBI Taxonomy" id="571913"/>
    <lineage>
        <taxon>Bacteria</taxon>
        <taxon>Bacillati</taxon>
        <taxon>Actinomycetota</taxon>
        <taxon>Actinomycetes</taxon>
        <taxon>Micrococcales</taxon>
        <taxon>Dermacoccaceae</taxon>
        <taxon>Luteipulveratus</taxon>
    </lineage>
</organism>
<accession>A0A0K1JP60</accession>
<reference evidence="2 3" key="1">
    <citation type="submission" date="2015-03" db="EMBL/GenBank/DDBJ databases">
        <title>Luteipulveratus halotolerans sp. nov., a novel actinobacterium (Dermacoccaceae) from Sarawak, Malaysia.</title>
        <authorList>
            <person name="Juboi H."/>
            <person name="Basik A."/>
            <person name="Shamsul S.S."/>
            <person name="Arnold P."/>
            <person name="Schmitt E.K."/>
            <person name="Sanglier J.-J."/>
            <person name="Yeo T."/>
        </authorList>
    </citation>
    <scope>NUCLEOTIDE SEQUENCE [LARGE SCALE GENOMIC DNA]</scope>
    <source>
        <strain evidence="2 3">MN07-A0370</strain>
    </source>
</reference>
<dbReference type="EMBL" id="CP011112">
    <property type="protein sequence ID" value="AKU18507.1"/>
    <property type="molecule type" value="Genomic_DNA"/>
</dbReference>
<feature type="domain" description="N-acetyltransferase" evidence="1">
    <location>
        <begin position="17"/>
        <end position="159"/>
    </location>
</feature>
<dbReference type="Gene3D" id="3.40.630.30">
    <property type="match status" value="1"/>
</dbReference>
<dbReference type="KEGG" id="lmoi:VV02_00635"/>